<dbReference type="Gene3D" id="2.60.40.1250">
    <property type="entry name" value="Thiol:disulfide interchange protein DsbD, N-terminal domain"/>
    <property type="match status" value="1"/>
</dbReference>
<dbReference type="InterPro" id="IPR024705">
    <property type="entry name" value="Ssp411"/>
</dbReference>
<dbReference type="PIRSF" id="PIRSF006402">
    <property type="entry name" value="UCP006402_thioredoxin"/>
    <property type="match status" value="1"/>
</dbReference>
<dbReference type="InterPro" id="IPR036249">
    <property type="entry name" value="Thioredoxin-like_sf"/>
</dbReference>
<protein>
    <submittedName>
        <fullName evidence="3">Disulfide bond corrector protein DsbC</fullName>
    </submittedName>
</protein>
<dbReference type="Pfam" id="PF03190">
    <property type="entry name" value="Thioredox_DsbH"/>
    <property type="match status" value="1"/>
</dbReference>
<dbReference type="InterPro" id="IPR036929">
    <property type="entry name" value="DsbDN_sf"/>
</dbReference>
<sequence>MHTNQLINETSPYLLQHAHNPVDWYPWGEEAFAKAKRENKPIFLSVGYSTCYWCHVMEVESFEDPEVAAVINKYFVAIKVDREERPDIDEQYMLATQMMTGRGGWPNSVWLTPDGKPWMAGTYFPKPTFISVLKQINEFWVNRRDDVNRQADALADAAKRSSTTAAIQAVPLSLELVDQACAKLVGQFDAQNGGFGGAPKFPPHGTLALLIDQYRRSGDKSLLEPITKTLDAMWLGGMHDHLGGGFHRYATDSDWLLPHFEKMLYDNAQLMRLYADGYQITGDERYRDAVEDIDRWVRREMTSPEGAFYSALDSGEVGKEGEAYVWTAEKIKEVLGEEDAALFSQVYNIVPEGNFLEESTGHKTGENIPHLNQPLQAIAQSHPLGKQGLIDRMEAIEEMLLRDRLTWPQPHKDDKILTSWNGLMIDALAHAGRVLDEPKYIESAAAAADFILESMVRDGKLLRTYRSGTAKLPGYLDDYVYFCKALLELHAATDQRRWLDEATGLADFMLGEFEDDADGGFFFTGDSHEALIVRSKNLGGGGNMPNANGIAAQLLIDLAELTGQDKYRESAARTLQSFSGVMAKQPHTTEHLLIGVSRYLATASAVTAEAANGERTKRVDPITFTVGLSKSQVRPGEALMVTVTLDIDEGWHLYAVNPDAEFLIPTKVSVQSDAAITIGKVIAPKPESRVDPILKTKLNTYAGNISFEIPVTIDEGAKAGAATFTVVVDSQACDDSRCLEPEKTTIELGLEIRRD</sequence>
<dbReference type="PANTHER" id="PTHR42899">
    <property type="entry name" value="SPERMATOGENESIS-ASSOCIATED PROTEIN 20"/>
    <property type="match status" value="1"/>
</dbReference>
<evidence type="ECO:0000313" key="4">
    <source>
        <dbReference type="Proteomes" id="UP000318081"/>
    </source>
</evidence>
<evidence type="ECO:0000259" key="2">
    <source>
        <dbReference type="Pfam" id="PF11412"/>
    </source>
</evidence>
<dbReference type="PANTHER" id="PTHR42899:SF1">
    <property type="entry name" value="SPERMATOGENESIS-ASSOCIATED PROTEIN 20"/>
    <property type="match status" value="1"/>
</dbReference>
<dbReference type="SUPFAM" id="SSF48208">
    <property type="entry name" value="Six-hairpin glycosidases"/>
    <property type="match status" value="1"/>
</dbReference>
<proteinExistence type="predicted"/>
<feature type="domain" description="Thiol:disulfide interchange protein DsbD N-terminal" evidence="2">
    <location>
        <begin position="633"/>
        <end position="748"/>
    </location>
</feature>
<gene>
    <name evidence="3" type="ORF">TBK1r_40630</name>
</gene>
<accession>A0ABX5XSX8</accession>
<reference evidence="3 4" key="1">
    <citation type="submission" date="2019-02" db="EMBL/GenBank/DDBJ databases">
        <title>Deep-cultivation of Planctomycetes and their phenomic and genomic characterization uncovers novel biology.</title>
        <authorList>
            <person name="Wiegand S."/>
            <person name="Jogler M."/>
            <person name="Boedeker C."/>
            <person name="Pinto D."/>
            <person name="Vollmers J."/>
            <person name="Rivas-Marin E."/>
            <person name="Kohn T."/>
            <person name="Peeters S.H."/>
            <person name="Heuer A."/>
            <person name="Rast P."/>
            <person name="Oberbeckmann S."/>
            <person name="Bunk B."/>
            <person name="Jeske O."/>
            <person name="Meyerdierks A."/>
            <person name="Storesund J.E."/>
            <person name="Kallscheuer N."/>
            <person name="Luecker S."/>
            <person name="Lage O.M."/>
            <person name="Pohl T."/>
            <person name="Merkel B.J."/>
            <person name="Hornburger P."/>
            <person name="Mueller R.-W."/>
            <person name="Bruemmer F."/>
            <person name="Labrenz M."/>
            <person name="Spormann A.M."/>
            <person name="Op den Camp H."/>
            <person name="Overmann J."/>
            <person name="Amann R."/>
            <person name="Jetten M.S.M."/>
            <person name="Mascher T."/>
            <person name="Medema M.H."/>
            <person name="Devos D.P."/>
            <person name="Kaster A.-K."/>
            <person name="Ovreas L."/>
            <person name="Rohde M."/>
            <person name="Galperin M.Y."/>
            <person name="Jogler C."/>
        </authorList>
    </citation>
    <scope>NUCLEOTIDE SEQUENCE [LARGE SCALE GENOMIC DNA]</scope>
    <source>
        <strain evidence="3 4">TBK1r</strain>
    </source>
</reference>
<dbReference type="Pfam" id="PF11412">
    <property type="entry name" value="DsbD_N"/>
    <property type="match status" value="1"/>
</dbReference>
<name>A0ABX5XSX8_9BACT</name>
<evidence type="ECO:0000259" key="1">
    <source>
        <dbReference type="Pfam" id="PF03190"/>
    </source>
</evidence>
<dbReference type="Gene3D" id="1.50.10.20">
    <property type="match status" value="2"/>
</dbReference>
<organism evidence="3 4">
    <name type="scientific">Stieleria magnilauensis</name>
    <dbReference type="NCBI Taxonomy" id="2527963"/>
    <lineage>
        <taxon>Bacteria</taxon>
        <taxon>Pseudomonadati</taxon>
        <taxon>Planctomycetota</taxon>
        <taxon>Planctomycetia</taxon>
        <taxon>Pirellulales</taxon>
        <taxon>Pirellulaceae</taxon>
        <taxon>Stieleria</taxon>
    </lineage>
</organism>
<dbReference type="CDD" id="cd02955">
    <property type="entry name" value="SSP411"/>
    <property type="match status" value="1"/>
</dbReference>
<dbReference type="InterPro" id="IPR028250">
    <property type="entry name" value="DsbDN"/>
</dbReference>
<evidence type="ECO:0000313" key="3">
    <source>
        <dbReference type="EMBL" id="QDV85109.1"/>
    </source>
</evidence>
<dbReference type="Gene3D" id="3.40.30.10">
    <property type="entry name" value="Glutaredoxin"/>
    <property type="match status" value="1"/>
</dbReference>
<dbReference type="EMBL" id="CP036432">
    <property type="protein sequence ID" value="QDV85109.1"/>
    <property type="molecule type" value="Genomic_DNA"/>
</dbReference>
<dbReference type="Proteomes" id="UP000318081">
    <property type="component" value="Chromosome"/>
</dbReference>
<feature type="domain" description="Spermatogenesis-associated protein 20-like TRX" evidence="1">
    <location>
        <begin position="3"/>
        <end position="157"/>
    </location>
</feature>
<dbReference type="InterPro" id="IPR008928">
    <property type="entry name" value="6-hairpin_glycosidase_sf"/>
</dbReference>
<dbReference type="InterPro" id="IPR004879">
    <property type="entry name" value="Ssp411-like_TRX"/>
</dbReference>
<dbReference type="SUPFAM" id="SSF52833">
    <property type="entry name" value="Thioredoxin-like"/>
    <property type="match status" value="1"/>
</dbReference>
<keyword evidence="4" id="KW-1185">Reference proteome</keyword>